<dbReference type="FunFam" id="1.25.40.10:FF:000348">
    <property type="entry name" value="Pentatricopeptide repeat-containing protein chloroplastic"/>
    <property type="match status" value="1"/>
</dbReference>
<dbReference type="EMBL" id="GDJX01022835">
    <property type="protein sequence ID" value="JAT45101.1"/>
    <property type="molecule type" value="Transcribed_RNA"/>
</dbReference>
<dbReference type="InterPro" id="IPR002885">
    <property type="entry name" value="PPR_rpt"/>
</dbReference>
<dbReference type="GO" id="GO:0009451">
    <property type="term" value="P:RNA modification"/>
    <property type="evidence" value="ECO:0007669"/>
    <property type="project" value="InterPro"/>
</dbReference>
<evidence type="ECO:0000256" key="1">
    <source>
        <dbReference type="ARBA" id="ARBA00006643"/>
    </source>
</evidence>
<feature type="domain" description="DYW" evidence="4">
    <location>
        <begin position="534"/>
        <end position="626"/>
    </location>
</feature>
<accession>A0A1D1XRX0</accession>
<dbReference type="Pfam" id="PF20431">
    <property type="entry name" value="E_motif"/>
    <property type="match status" value="1"/>
</dbReference>
<dbReference type="PANTHER" id="PTHR47926">
    <property type="entry name" value="PENTATRICOPEPTIDE REPEAT-CONTAINING PROTEIN"/>
    <property type="match status" value="1"/>
</dbReference>
<dbReference type="Gene3D" id="1.25.40.10">
    <property type="entry name" value="Tetratricopeptide repeat domain"/>
    <property type="match status" value="3"/>
</dbReference>
<evidence type="ECO:0000256" key="3">
    <source>
        <dbReference type="PROSITE-ProRule" id="PRU00708"/>
    </source>
</evidence>
<sequence>MRSGRSSPLVERTLCLKSPKLLLLETCSGLSQLKAIHAHMVRTHIIADVFCASRLLAFCVDPPPSAPKQPLWDYAERLFSQVERPNLFMYNAMIRGSAGGGNPPRSLYLYRQMQGRGIQPDNLTYPFVLKACGRWCCGEAGRLVHCRVLRRGFELDGFVQSSLLHMYASWGDAGAASRVFGEIKLPDVVIWTSMIDVYGKCGDIDSARQMFDKMPERNVVTWSSMICAYTKNENFSEALDLFHVMESEKVVPNEAAMVSVLSSCASLGALEQGERAHEYIVQNNLTSNLILGTALVNMYAKCGDVQQAIRIFEQLPEKDWLSWTTVIAGLAMHGYARMSLDYFSKMVKARVTPREITFTAVLSACSHGGLVERGFELFESMKKDYRMEPRKEHYGCMVDLLGRAGRLEEAEKFVLKLPVKPDASIWGALLGACRIHKNVEMGKRVGKILTMLQPEHSGYYVLMSNIYATASQWEGVTELRHAMSERGVKKSPGHSLLEMDGRVHRFVMGDKSHPEIEKIEEMWEEIVGRIRSIGYVGNTSDVLFDIEEEEKESALAKHSEKLAIAFGIMKTGTGSVIRIIKNLRVCEDCHEVTKFVSEVYDCKFIVRDRNRFHHVMGGKCSCMDYW</sequence>
<dbReference type="FunFam" id="1.25.40.10:FF:000690">
    <property type="entry name" value="Pentatricopeptide repeat-containing protein"/>
    <property type="match status" value="1"/>
</dbReference>
<dbReference type="SUPFAM" id="SSF48452">
    <property type="entry name" value="TPR-like"/>
    <property type="match status" value="1"/>
</dbReference>
<dbReference type="AlphaFoldDB" id="A0A1D1XRX0"/>
<dbReference type="Pfam" id="PF01535">
    <property type="entry name" value="PPR"/>
    <property type="match status" value="4"/>
</dbReference>
<dbReference type="InterPro" id="IPR046849">
    <property type="entry name" value="E2_motif"/>
</dbReference>
<feature type="repeat" description="PPR" evidence="3">
    <location>
        <begin position="218"/>
        <end position="252"/>
    </location>
</feature>
<dbReference type="InterPro" id="IPR046960">
    <property type="entry name" value="PPR_At4g14850-like_plant"/>
</dbReference>
<dbReference type="Pfam" id="PF12854">
    <property type="entry name" value="PPR_1"/>
    <property type="match status" value="1"/>
</dbReference>
<organism evidence="5">
    <name type="scientific">Anthurium amnicola</name>
    <dbReference type="NCBI Taxonomy" id="1678845"/>
    <lineage>
        <taxon>Eukaryota</taxon>
        <taxon>Viridiplantae</taxon>
        <taxon>Streptophyta</taxon>
        <taxon>Embryophyta</taxon>
        <taxon>Tracheophyta</taxon>
        <taxon>Spermatophyta</taxon>
        <taxon>Magnoliopsida</taxon>
        <taxon>Liliopsida</taxon>
        <taxon>Araceae</taxon>
        <taxon>Pothoideae</taxon>
        <taxon>Potheae</taxon>
        <taxon>Anthurium</taxon>
    </lineage>
</organism>
<evidence type="ECO:0000256" key="2">
    <source>
        <dbReference type="ARBA" id="ARBA00022737"/>
    </source>
</evidence>
<feature type="repeat" description="PPR" evidence="3">
    <location>
        <begin position="187"/>
        <end position="217"/>
    </location>
</feature>
<dbReference type="InterPro" id="IPR046848">
    <property type="entry name" value="E_motif"/>
</dbReference>
<comment type="similarity">
    <text evidence="1">Belongs to the PPR family. PCMP-H subfamily.</text>
</comment>
<name>A0A1D1XRX0_9ARAE</name>
<dbReference type="Pfam" id="PF20430">
    <property type="entry name" value="Eplus_motif"/>
    <property type="match status" value="1"/>
</dbReference>
<evidence type="ECO:0000313" key="5">
    <source>
        <dbReference type="EMBL" id="JAT45101.1"/>
    </source>
</evidence>
<proteinExistence type="inferred from homology"/>
<dbReference type="PROSITE" id="PS51375">
    <property type="entry name" value="PPR"/>
    <property type="match status" value="5"/>
</dbReference>
<dbReference type="NCBIfam" id="TIGR00756">
    <property type="entry name" value="PPR"/>
    <property type="match status" value="4"/>
</dbReference>
<protein>
    <submittedName>
        <fullName evidence="5">Pentatricopeptide repeat-containing protein At5g06540</fullName>
    </submittedName>
</protein>
<dbReference type="PANTHER" id="PTHR47926:SF537">
    <property type="entry name" value="PENTACOTRIPEPTIDE-REPEAT REGION OF PRORP DOMAIN-CONTAINING PROTEIN"/>
    <property type="match status" value="1"/>
</dbReference>
<dbReference type="InterPro" id="IPR011990">
    <property type="entry name" value="TPR-like_helical_dom_sf"/>
</dbReference>
<feature type="repeat" description="PPR" evidence="3">
    <location>
        <begin position="86"/>
        <end position="120"/>
    </location>
</feature>
<dbReference type="GO" id="GO:0003729">
    <property type="term" value="F:mRNA binding"/>
    <property type="evidence" value="ECO:0007669"/>
    <property type="project" value="UniProtKB-ARBA"/>
</dbReference>
<dbReference type="Pfam" id="PF13041">
    <property type="entry name" value="PPR_2"/>
    <property type="match status" value="2"/>
</dbReference>
<keyword evidence="2" id="KW-0677">Repeat</keyword>
<evidence type="ECO:0000259" key="4">
    <source>
        <dbReference type="Pfam" id="PF14432"/>
    </source>
</evidence>
<reference evidence="5" key="1">
    <citation type="submission" date="2015-07" db="EMBL/GenBank/DDBJ databases">
        <title>Transcriptome Assembly of Anthurium amnicola.</title>
        <authorList>
            <person name="Suzuki J."/>
        </authorList>
    </citation>
    <scope>NUCLEOTIDE SEQUENCE</scope>
</reference>
<dbReference type="Pfam" id="PF14432">
    <property type="entry name" value="DYW_deaminase"/>
    <property type="match status" value="1"/>
</dbReference>
<dbReference type="InterPro" id="IPR032867">
    <property type="entry name" value="DYW_dom"/>
</dbReference>
<dbReference type="GO" id="GO:0008270">
    <property type="term" value="F:zinc ion binding"/>
    <property type="evidence" value="ECO:0007669"/>
    <property type="project" value="InterPro"/>
</dbReference>
<gene>
    <name evidence="5" type="primary">PCMP-H88_2</name>
    <name evidence="5" type="ORF">g.80532</name>
</gene>
<feature type="repeat" description="PPR" evidence="3">
    <location>
        <begin position="354"/>
        <end position="384"/>
    </location>
</feature>
<feature type="repeat" description="PPR" evidence="3">
    <location>
        <begin position="319"/>
        <end position="353"/>
    </location>
</feature>